<dbReference type="AlphaFoldDB" id="A0A318JXG3"/>
<accession>A0A318JXG3</accession>
<sequence length="271" mass="28522">MITLTAADGTSVHASDRGSGPTILMIGPGLDDGSRTEKVAAILAERFRVIGLRRRQYRLDLKAEHPAPFSVAEEVDDVLTLARHVGRPSVVYGHSSGGVVALEAVAAAPSLFAGAVIFEPAAVIETPLAGVDGAAITAARAAIAGGRPDVAMRIFTRVVAGYPAWQAWLVGALVALVPRYRRLVPGQIDDLAAMDQLGDRRAAYAEIPVPTVLLGGDRSPARNTAVLEALAKVLPGNERVVMRGRDHSADVKDPKQVARIVETLADRVLSP</sequence>
<proteinExistence type="predicted"/>
<protein>
    <submittedName>
        <fullName evidence="2">Pimeloyl-ACP methyl ester carboxylesterase</fullName>
    </submittedName>
</protein>
<dbReference type="InterPro" id="IPR029058">
    <property type="entry name" value="AB_hydrolase_fold"/>
</dbReference>
<gene>
    <name evidence="2" type="ORF">DFR70_108216</name>
</gene>
<dbReference type="Proteomes" id="UP000247569">
    <property type="component" value="Unassembled WGS sequence"/>
</dbReference>
<organism evidence="2 3">
    <name type="scientific">Nocardia tenerifensis</name>
    <dbReference type="NCBI Taxonomy" id="228006"/>
    <lineage>
        <taxon>Bacteria</taxon>
        <taxon>Bacillati</taxon>
        <taxon>Actinomycetota</taxon>
        <taxon>Actinomycetes</taxon>
        <taxon>Mycobacteriales</taxon>
        <taxon>Nocardiaceae</taxon>
        <taxon>Nocardia</taxon>
    </lineage>
</organism>
<dbReference type="EMBL" id="QJKF01000008">
    <property type="protein sequence ID" value="PXX61658.1"/>
    <property type="molecule type" value="Genomic_DNA"/>
</dbReference>
<reference evidence="2 3" key="1">
    <citation type="submission" date="2018-05" db="EMBL/GenBank/DDBJ databases">
        <title>Genomic Encyclopedia of Type Strains, Phase IV (KMG-IV): sequencing the most valuable type-strain genomes for metagenomic binning, comparative biology and taxonomic classification.</title>
        <authorList>
            <person name="Goeker M."/>
        </authorList>
    </citation>
    <scope>NUCLEOTIDE SEQUENCE [LARGE SCALE GENOMIC DNA]</scope>
    <source>
        <strain evidence="2 3">DSM 44704</strain>
    </source>
</reference>
<name>A0A318JXG3_9NOCA</name>
<dbReference type="GO" id="GO:0003824">
    <property type="term" value="F:catalytic activity"/>
    <property type="evidence" value="ECO:0007669"/>
    <property type="project" value="UniProtKB-ARBA"/>
</dbReference>
<dbReference type="SUPFAM" id="SSF53474">
    <property type="entry name" value="alpha/beta-Hydrolases"/>
    <property type="match status" value="1"/>
</dbReference>
<keyword evidence="3" id="KW-1185">Reference proteome</keyword>
<feature type="domain" description="AB hydrolase-1" evidence="1">
    <location>
        <begin position="39"/>
        <end position="259"/>
    </location>
</feature>
<evidence type="ECO:0000259" key="1">
    <source>
        <dbReference type="Pfam" id="PF12697"/>
    </source>
</evidence>
<dbReference type="RefSeq" id="WP_051187301.1">
    <property type="nucleotide sequence ID" value="NZ_QJKF01000008.1"/>
</dbReference>
<evidence type="ECO:0000313" key="2">
    <source>
        <dbReference type="EMBL" id="PXX61658.1"/>
    </source>
</evidence>
<dbReference type="OrthoDB" id="63519at2"/>
<dbReference type="Pfam" id="PF12697">
    <property type="entry name" value="Abhydrolase_6"/>
    <property type="match status" value="1"/>
</dbReference>
<dbReference type="InterPro" id="IPR000073">
    <property type="entry name" value="AB_hydrolase_1"/>
</dbReference>
<evidence type="ECO:0000313" key="3">
    <source>
        <dbReference type="Proteomes" id="UP000247569"/>
    </source>
</evidence>
<comment type="caution">
    <text evidence="2">The sequence shown here is derived from an EMBL/GenBank/DDBJ whole genome shotgun (WGS) entry which is preliminary data.</text>
</comment>
<dbReference type="Gene3D" id="3.40.50.1820">
    <property type="entry name" value="alpha/beta hydrolase"/>
    <property type="match status" value="1"/>
</dbReference>